<dbReference type="Proteomes" id="UP001312908">
    <property type="component" value="Unassembled WGS sequence"/>
</dbReference>
<reference evidence="1 2" key="1">
    <citation type="submission" date="2023-10" db="EMBL/GenBank/DDBJ databases">
        <title>Sorlinia euscelidii gen. nov., sp. nov., an acetic acid bacteria isolated from the gut of Euscelidius variegatus emitter.</title>
        <authorList>
            <person name="Michoud G."/>
            <person name="Marasco R."/>
            <person name="Seferji K."/>
            <person name="Gonella E."/>
            <person name="Garuglieri E."/>
            <person name="Alma A."/>
            <person name="Mapelli F."/>
            <person name="Borin S."/>
            <person name="Daffonchio D."/>
            <person name="Crotti E."/>
        </authorList>
    </citation>
    <scope>NUCLEOTIDE SEQUENCE [LARGE SCALE GENOMIC DNA]</scope>
    <source>
        <strain evidence="1 2">EV16P</strain>
    </source>
</reference>
<gene>
    <name evidence="1" type="ORF">DOFOFD_05745</name>
</gene>
<keyword evidence="2" id="KW-1185">Reference proteome</keyword>
<evidence type="ECO:0008006" key="3">
    <source>
        <dbReference type="Google" id="ProtNLM"/>
    </source>
</evidence>
<dbReference type="RefSeq" id="WP_394819428.1">
    <property type="nucleotide sequence ID" value="NZ_JAWJZY010000002.1"/>
</dbReference>
<dbReference type="EMBL" id="JAWJZY010000002">
    <property type="protein sequence ID" value="MEE8658509.1"/>
    <property type="molecule type" value="Genomic_DNA"/>
</dbReference>
<accession>A0ABU7U0U5</accession>
<proteinExistence type="predicted"/>
<name>A0ABU7U0U5_9PROT</name>
<evidence type="ECO:0000313" key="1">
    <source>
        <dbReference type="EMBL" id="MEE8658509.1"/>
    </source>
</evidence>
<comment type="caution">
    <text evidence="1">The sequence shown here is derived from an EMBL/GenBank/DDBJ whole genome shotgun (WGS) entry which is preliminary data.</text>
</comment>
<evidence type="ECO:0000313" key="2">
    <source>
        <dbReference type="Proteomes" id="UP001312908"/>
    </source>
</evidence>
<protein>
    <recommendedName>
        <fullName evidence="3">Tail fiber protein</fullName>
    </recommendedName>
</protein>
<organism evidence="1 2">
    <name type="scientific">Sorlinia euscelidii</name>
    <dbReference type="NCBI Taxonomy" id="3081148"/>
    <lineage>
        <taxon>Bacteria</taxon>
        <taxon>Pseudomonadati</taxon>
        <taxon>Pseudomonadota</taxon>
        <taxon>Alphaproteobacteria</taxon>
        <taxon>Acetobacterales</taxon>
        <taxon>Acetobacteraceae</taxon>
        <taxon>Sorlinia</taxon>
    </lineage>
</organism>
<sequence>MKSNDLSPLFPTPFADTPDAGTLTYPIPSTVSDDGRASLSKGFSKTNMTPLAAGGKPPDGTDMNGILKMLSVSCQRSEAGYVTPWTLDFANAIGGYPKGAVVSYGGPDRLWVSMADDNTSTPGANATQWQSVLADVIKTYAKLTSDHKIVTMNVNAGGDTTGAYVQVNDADGTGYKVPTDAWIQAYLLKNYLPLTGGTMTGPVIISGQNDTSNVTFFSNYKPKQGENRFRWGMRYLPFYGTPTDVKGNVFIGYFDHYGFGQNAYRIQVNDFSDPPITREWDFRSTGVVKTPRGNDLFEIDGHNPNGRKVQAFNGNFSDEQYVSFGNPFKGSTIVLNLTVQDGGSFHTVGFRDLTSSGFRLSLHRWNGTVLEPETVGTTICVQAIGPA</sequence>